<gene>
    <name evidence="1" type="ORF">HZS55_21915</name>
</gene>
<dbReference type="GeneID" id="56080580"/>
<sequence>MVSISGPDGEISAAIDPAGRVTVERCGERVIDPSPFGLETPDSQFPEAFDLVDTETWTVAFLDGDATATVTTDADGGAALTEYEVAVAPGETLSVDIAENGGFVVRF</sequence>
<protein>
    <submittedName>
        <fullName evidence="1">Uncharacterized protein</fullName>
    </submittedName>
</protein>
<organism evidence="1 2">
    <name type="scientific">Halosimplex rubrum</name>
    <dbReference type="NCBI Taxonomy" id="869889"/>
    <lineage>
        <taxon>Archaea</taxon>
        <taxon>Methanobacteriati</taxon>
        <taxon>Methanobacteriota</taxon>
        <taxon>Stenosarchaea group</taxon>
        <taxon>Halobacteria</taxon>
        <taxon>Halobacteriales</taxon>
        <taxon>Haloarculaceae</taxon>
        <taxon>Halosimplex</taxon>
    </lineage>
</organism>
<keyword evidence="2" id="KW-1185">Reference proteome</keyword>
<dbReference type="AlphaFoldDB" id="A0A7D5T2F0"/>
<proteinExistence type="predicted"/>
<dbReference type="SMR" id="A0A7D5T2F0"/>
<evidence type="ECO:0000313" key="2">
    <source>
        <dbReference type="Proteomes" id="UP000509667"/>
    </source>
</evidence>
<dbReference type="KEGG" id="hrr:HZS55_21915"/>
<evidence type="ECO:0000313" key="1">
    <source>
        <dbReference type="EMBL" id="QLH79788.1"/>
    </source>
</evidence>
<name>A0A7D5T2F0_9EURY</name>
<dbReference type="RefSeq" id="WP_179909652.1">
    <property type="nucleotide sequence ID" value="NZ_CP058910.1"/>
</dbReference>
<dbReference type="EMBL" id="CP058910">
    <property type="protein sequence ID" value="QLH79788.1"/>
    <property type="molecule type" value="Genomic_DNA"/>
</dbReference>
<reference evidence="1 2" key="1">
    <citation type="submission" date="2020-07" db="EMBL/GenBank/DDBJ databases">
        <title>Halosimplex pelagicum sp. nov. and Halosimplex rubrum sp. nov., isolated from salted brown alga Laminaria, and emended description of the genus Halosimplex.</title>
        <authorList>
            <person name="Cui H."/>
        </authorList>
    </citation>
    <scope>NUCLEOTIDE SEQUENCE [LARGE SCALE GENOMIC DNA]</scope>
    <source>
        <strain evidence="1 2">R27</strain>
    </source>
</reference>
<accession>A0A7D5T2F0</accession>
<dbReference type="Proteomes" id="UP000509667">
    <property type="component" value="Chromosome"/>
</dbReference>